<gene>
    <name evidence="2" type="ORF">G7043_06725</name>
</gene>
<feature type="compositionally biased region" description="Low complexity" evidence="1">
    <location>
        <begin position="118"/>
        <end position="133"/>
    </location>
</feature>
<feature type="compositionally biased region" description="Pro residues" evidence="1">
    <location>
        <begin position="134"/>
        <end position="149"/>
    </location>
</feature>
<accession>A0A7C9RNI2</accession>
<name>A0A7C9RNI2_9PSEU</name>
<dbReference type="Proteomes" id="UP000481360">
    <property type="component" value="Unassembled WGS sequence"/>
</dbReference>
<feature type="compositionally biased region" description="Basic and acidic residues" evidence="1">
    <location>
        <begin position="95"/>
        <end position="107"/>
    </location>
</feature>
<protein>
    <submittedName>
        <fullName evidence="2">Uncharacterized protein</fullName>
    </submittedName>
</protein>
<feature type="region of interest" description="Disordered" evidence="1">
    <location>
        <begin position="18"/>
        <end position="169"/>
    </location>
</feature>
<organism evidence="2 3">
    <name type="scientific">Lentzea alba</name>
    <dbReference type="NCBI Taxonomy" id="2714351"/>
    <lineage>
        <taxon>Bacteria</taxon>
        <taxon>Bacillati</taxon>
        <taxon>Actinomycetota</taxon>
        <taxon>Actinomycetes</taxon>
        <taxon>Pseudonocardiales</taxon>
        <taxon>Pseudonocardiaceae</taxon>
        <taxon>Lentzea</taxon>
    </lineage>
</organism>
<evidence type="ECO:0000313" key="2">
    <source>
        <dbReference type="EMBL" id="NGY58623.1"/>
    </source>
</evidence>
<dbReference type="RefSeq" id="WP_166044629.1">
    <property type="nucleotide sequence ID" value="NZ_JAAMPJ010000001.1"/>
</dbReference>
<evidence type="ECO:0000313" key="3">
    <source>
        <dbReference type="Proteomes" id="UP000481360"/>
    </source>
</evidence>
<comment type="caution">
    <text evidence="2">The sequence shown here is derived from an EMBL/GenBank/DDBJ whole genome shotgun (WGS) entry which is preliminary data.</text>
</comment>
<dbReference type="EMBL" id="JAAMPJ010000001">
    <property type="protein sequence ID" value="NGY58623.1"/>
    <property type="molecule type" value="Genomic_DNA"/>
</dbReference>
<keyword evidence="3" id="KW-1185">Reference proteome</keyword>
<sequence length="169" mass="19128">MSDLDLAAFKAKLSGIASEHSAKMADVRQKFDESTKATQESHDKFADRKQRLTERLREMNRKQRGEVKDRNKELSFGLEDETAGPHDDLAEELAQIEKERQARELRAQSEGFLRGPNAAPQQPVRQPPVVQQPVAPPPPPVRQPPPPPRRPQRPVVDDDDDLSNQSWLS</sequence>
<evidence type="ECO:0000256" key="1">
    <source>
        <dbReference type="SAM" id="MobiDB-lite"/>
    </source>
</evidence>
<dbReference type="AlphaFoldDB" id="A0A7C9RNI2"/>
<proteinExistence type="predicted"/>
<reference evidence="2 3" key="1">
    <citation type="submission" date="2020-03" db="EMBL/GenBank/DDBJ databases">
        <title>Isolation and identification of active actinomycetes.</title>
        <authorList>
            <person name="Sun X."/>
        </authorList>
    </citation>
    <scope>NUCLEOTIDE SEQUENCE [LARGE SCALE GENOMIC DNA]</scope>
    <source>
        <strain evidence="2 3">NEAU-D13</strain>
    </source>
</reference>
<feature type="compositionally biased region" description="Basic and acidic residues" evidence="1">
    <location>
        <begin position="20"/>
        <end position="73"/>
    </location>
</feature>